<dbReference type="Pfam" id="PF02826">
    <property type="entry name" value="2-Hacid_dh_C"/>
    <property type="match status" value="1"/>
</dbReference>
<dbReference type="InterPro" id="IPR029009">
    <property type="entry name" value="ASB_dom_sf"/>
</dbReference>
<dbReference type="CDD" id="cd04902">
    <property type="entry name" value="ACT_3PGDH-xct"/>
    <property type="match status" value="1"/>
</dbReference>
<dbReference type="PANTHER" id="PTHR42789:SF1">
    <property type="entry name" value="D-ISOMER SPECIFIC 2-HYDROXYACID DEHYDROGENASE FAMILY PROTEIN (AFU_ORTHOLOGUE AFUA_6G10090)"/>
    <property type="match status" value="1"/>
</dbReference>
<keyword evidence="8 11" id="KW-0718">Serine biosynthesis</keyword>
<evidence type="ECO:0000256" key="1">
    <source>
        <dbReference type="ARBA" id="ARBA00003800"/>
    </source>
</evidence>
<dbReference type="InterPro" id="IPR045626">
    <property type="entry name" value="PGDH_ASB_dom"/>
</dbReference>
<dbReference type="AlphaFoldDB" id="A0A1Y6BL35"/>
<comment type="catalytic activity">
    <reaction evidence="9">
        <text>(R)-2-hydroxyglutarate + NAD(+) = 2-oxoglutarate + NADH + H(+)</text>
        <dbReference type="Rhea" id="RHEA:49612"/>
        <dbReference type="ChEBI" id="CHEBI:15378"/>
        <dbReference type="ChEBI" id="CHEBI:15801"/>
        <dbReference type="ChEBI" id="CHEBI:16810"/>
        <dbReference type="ChEBI" id="CHEBI:57540"/>
        <dbReference type="ChEBI" id="CHEBI:57945"/>
        <dbReference type="EC" id="1.1.1.399"/>
    </reaction>
</comment>
<evidence type="ECO:0000256" key="3">
    <source>
        <dbReference type="ARBA" id="ARBA00005854"/>
    </source>
</evidence>
<dbReference type="InterPro" id="IPR006236">
    <property type="entry name" value="PGDH"/>
</dbReference>
<dbReference type="InterPro" id="IPR050857">
    <property type="entry name" value="D-2-hydroxyacid_DH"/>
</dbReference>
<evidence type="ECO:0000256" key="10">
    <source>
        <dbReference type="ARBA" id="ARBA00048731"/>
    </source>
</evidence>
<dbReference type="OrthoDB" id="9805416at2"/>
<dbReference type="GO" id="GO:0051287">
    <property type="term" value="F:NAD binding"/>
    <property type="evidence" value="ECO:0007669"/>
    <property type="project" value="UniProtKB-UniRule"/>
</dbReference>
<keyword evidence="5 11" id="KW-0028">Amino-acid biosynthesis</keyword>
<dbReference type="Pfam" id="PF19304">
    <property type="entry name" value="PGDH_inter"/>
    <property type="match status" value="1"/>
</dbReference>
<keyword evidence="6 11" id="KW-0560">Oxidoreductase</keyword>
<dbReference type="PROSITE" id="PS51671">
    <property type="entry name" value="ACT"/>
    <property type="match status" value="1"/>
</dbReference>
<reference evidence="14" key="1">
    <citation type="submission" date="2017-04" db="EMBL/GenBank/DDBJ databases">
        <authorList>
            <person name="Varghese N."/>
            <person name="Submissions S."/>
        </authorList>
    </citation>
    <scope>NUCLEOTIDE SEQUENCE [LARGE SCALE GENOMIC DNA]</scope>
    <source>
        <strain evidence="14">RKEM611</strain>
    </source>
</reference>
<dbReference type="Pfam" id="PF00389">
    <property type="entry name" value="2-Hacid_dh"/>
    <property type="match status" value="1"/>
</dbReference>
<evidence type="ECO:0000256" key="11">
    <source>
        <dbReference type="RuleBase" id="RU363003"/>
    </source>
</evidence>
<accession>A0A1Y6BL35</accession>
<evidence type="ECO:0000256" key="9">
    <source>
        <dbReference type="ARBA" id="ARBA00048126"/>
    </source>
</evidence>
<dbReference type="InterPro" id="IPR002912">
    <property type="entry name" value="ACT_dom"/>
</dbReference>
<dbReference type="NCBIfam" id="TIGR01327">
    <property type="entry name" value="PGDH"/>
    <property type="match status" value="1"/>
</dbReference>
<organism evidence="13 14">
    <name type="scientific">Pseudobacteriovorax antillogorgiicola</name>
    <dbReference type="NCBI Taxonomy" id="1513793"/>
    <lineage>
        <taxon>Bacteria</taxon>
        <taxon>Pseudomonadati</taxon>
        <taxon>Bdellovibrionota</taxon>
        <taxon>Oligoflexia</taxon>
        <taxon>Oligoflexales</taxon>
        <taxon>Pseudobacteriovoracaceae</taxon>
        <taxon>Pseudobacteriovorax</taxon>
    </lineage>
</organism>
<gene>
    <name evidence="13" type="ORF">SAMN06296036_105234</name>
</gene>
<dbReference type="Proteomes" id="UP000192907">
    <property type="component" value="Unassembled WGS sequence"/>
</dbReference>
<keyword evidence="14" id="KW-1185">Reference proteome</keyword>
<dbReference type="CDD" id="cd12173">
    <property type="entry name" value="PGDH_4"/>
    <property type="match status" value="1"/>
</dbReference>
<evidence type="ECO:0000256" key="8">
    <source>
        <dbReference type="ARBA" id="ARBA00023299"/>
    </source>
</evidence>
<dbReference type="UniPathway" id="UPA00135">
    <property type="reaction ID" value="UER00196"/>
</dbReference>
<dbReference type="SUPFAM" id="SSF52283">
    <property type="entry name" value="Formate/glycerate dehydrogenase catalytic domain-like"/>
    <property type="match status" value="1"/>
</dbReference>
<evidence type="ECO:0000256" key="5">
    <source>
        <dbReference type="ARBA" id="ARBA00022605"/>
    </source>
</evidence>
<keyword evidence="7 11" id="KW-0520">NAD</keyword>
<dbReference type="GO" id="GO:0004617">
    <property type="term" value="F:phosphoglycerate dehydrogenase activity"/>
    <property type="evidence" value="ECO:0007669"/>
    <property type="project" value="UniProtKB-UniRule"/>
</dbReference>
<feature type="domain" description="ACT" evidence="12">
    <location>
        <begin position="458"/>
        <end position="530"/>
    </location>
</feature>
<dbReference type="SUPFAM" id="SSF55021">
    <property type="entry name" value="ACT-like"/>
    <property type="match status" value="1"/>
</dbReference>
<dbReference type="PROSITE" id="PS00065">
    <property type="entry name" value="D_2_HYDROXYACID_DH_1"/>
    <property type="match status" value="1"/>
</dbReference>
<protein>
    <recommendedName>
        <fullName evidence="4 11">D-3-phosphoglycerate dehydrogenase</fullName>
        <ecNumber evidence="11">1.1.1.95</ecNumber>
    </recommendedName>
</protein>
<name>A0A1Y6BL35_9BACT</name>
<comment type="catalytic activity">
    <reaction evidence="10 11">
        <text>(2R)-3-phosphoglycerate + NAD(+) = 3-phosphooxypyruvate + NADH + H(+)</text>
        <dbReference type="Rhea" id="RHEA:12641"/>
        <dbReference type="ChEBI" id="CHEBI:15378"/>
        <dbReference type="ChEBI" id="CHEBI:18110"/>
        <dbReference type="ChEBI" id="CHEBI:57540"/>
        <dbReference type="ChEBI" id="CHEBI:57945"/>
        <dbReference type="ChEBI" id="CHEBI:58272"/>
        <dbReference type="EC" id="1.1.1.95"/>
    </reaction>
</comment>
<proteinExistence type="inferred from homology"/>
<dbReference type="EMBL" id="FWZT01000005">
    <property type="protein sequence ID" value="SMF13466.1"/>
    <property type="molecule type" value="Genomic_DNA"/>
</dbReference>
<evidence type="ECO:0000256" key="6">
    <source>
        <dbReference type="ARBA" id="ARBA00023002"/>
    </source>
</evidence>
<dbReference type="SUPFAM" id="SSF143548">
    <property type="entry name" value="Serine metabolism enzymes domain"/>
    <property type="match status" value="1"/>
</dbReference>
<dbReference type="SUPFAM" id="SSF51735">
    <property type="entry name" value="NAD(P)-binding Rossmann-fold domains"/>
    <property type="match status" value="1"/>
</dbReference>
<dbReference type="STRING" id="1513793.SAMN06296036_105234"/>
<evidence type="ECO:0000259" key="12">
    <source>
        <dbReference type="PROSITE" id="PS51671"/>
    </source>
</evidence>
<evidence type="ECO:0000256" key="7">
    <source>
        <dbReference type="ARBA" id="ARBA00023027"/>
    </source>
</evidence>
<dbReference type="EC" id="1.1.1.95" evidence="11"/>
<dbReference type="RefSeq" id="WP_132317243.1">
    <property type="nucleotide sequence ID" value="NZ_FWZT01000005.1"/>
</dbReference>
<dbReference type="InterPro" id="IPR029752">
    <property type="entry name" value="D-isomer_DH_CS1"/>
</dbReference>
<comment type="pathway">
    <text evidence="2 11">Amino-acid biosynthesis; L-serine biosynthesis; L-serine from 3-phospho-D-glycerate: step 1/3.</text>
</comment>
<dbReference type="FunFam" id="3.40.50.720:FF:000203">
    <property type="entry name" value="D-3-phosphoglycerate dehydrogenase (SerA)"/>
    <property type="match status" value="1"/>
</dbReference>
<dbReference type="PANTHER" id="PTHR42789">
    <property type="entry name" value="D-ISOMER SPECIFIC 2-HYDROXYACID DEHYDROGENASE FAMILY PROTEIN (AFU_ORTHOLOGUE AFUA_6G10090)"/>
    <property type="match status" value="1"/>
</dbReference>
<evidence type="ECO:0000256" key="4">
    <source>
        <dbReference type="ARBA" id="ARBA00021582"/>
    </source>
</evidence>
<dbReference type="InterPro" id="IPR045865">
    <property type="entry name" value="ACT-like_dom_sf"/>
</dbReference>
<dbReference type="GO" id="GO:0006564">
    <property type="term" value="P:L-serine biosynthetic process"/>
    <property type="evidence" value="ECO:0007669"/>
    <property type="project" value="UniProtKB-UniRule"/>
</dbReference>
<evidence type="ECO:0000256" key="2">
    <source>
        <dbReference type="ARBA" id="ARBA00005216"/>
    </source>
</evidence>
<sequence length="530" mass="57899">MANVILITGKLHPEAIEAFQKDSSLELIYKPDCKFDQFKTDLARAQVLVTRSETAIDRHLIDHAPELKIVARAAVGVGNIDLDYATEKGILVMNTPGKNTNSAAELTLGLILGMLRHIPESHNHMKQGGWDRHRFTGRELRGKKVGIVGLGNVGHRVAKFCRGFDAEVFAYDPYISPAVFQKNSVEQVKNLQELARRVDILTVHVPKNKETTGMVDGEVLGALGPEGYFVNAARGGVADEQELLKAIQEGVIAGAALDTFDNEPDPLGELVRHEKVWVSPHIGASTLEAQLAIGKTVVEQVKKALEGAVVDYHVNLPDIGVIDSPVIKSYSTLAEKLGSMVGQIIDFNPSHVRFKYRGDIAEMDNSLIKLSFMKGYASQVVDGFVSFVNASNEFDKLGIQCDEDADPDFSSYRSALKVQITGTGNQSLTIGGVVFENRHLRLTLVDDFYFEVEPRGHMILVENEDKPGVIGDIGHRLAGANINISSFNLARNTQGGKAMALLGIDSSLSLPQLKDIKAIKYVTKVKAIRL</sequence>
<dbReference type="Gene3D" id="3.30.70.260">
    <property type="match status" value="1"/>
</dbReference>
<comment type="function">
    <text evidence="1">Catalyzes the reversible oxidation of 3-phospho-D-glycerate to 3-phosphonooxypyruvate, the first step of the phosphorylated L-serine biosynthesis pathway. Also catalyzes the reversible oxidation of 2-hydroxyglutarate to 2-oxoglutarate.</text>
</comment>
<comment type="similarity">
    <text evidence="3 11">Belongs to the D-isomer specific 2-hydroxyacid dehydrogenase family.</text>
</comment>
<dbReference type="Gene3D" id="3.30.1330.90">
    <property type="entry name" value="D-3-phosphoglycerate dehydrogenase, domain 3"/>
    <property type="match status" value="1"/>
</dbReference>
<dbReference type="InterPro" id="IPR036291">
    <property type="entry name" value="NAD(P)-bd_dom_sf"/>
</dbReference>
<dbReference type="Gene3D" id="3.40.50.720">
    <property type="entry name" value="NAD(P)-binding Rossmann-like Domain"/>
    <property type="match status" value="2"/>
</dbReference>
<evidence type="ECO:0000313" key="13">
    <source>
        <dbReference type="EMBL" id="SMF13466.1"/>
    </source>
</evidence>
<dbReference type="InterPro" id="IPR006139">
    <property type="entry name" value="D-isomer_2_OHA_DH_cat_dom"/>
</dbReference>
<dbReference type="InterPro" id="IPR006140">
    <property type="entry name" value="D-isomer_DH_NAD-bd"/>
</dbReference>
<evidence type="ECO:0000313" key="14">
    <source>
        <dbReference type="Proteomes" id="UP000192907"/>
    </source>
</evidence>